<keyword evidence="3 6" id="KW-0812">Transmembrane</keyword>
<evidence type="ECO:0000313" key="8">
    <source>
        <dbReference type="EnsemblMetazoa" id="XP_022668010"/>
    </source>
</evidence>
<feature type="domain" description="CWH43-like N-terminal" evidence="7">
    <location>
        <begin position="139"/>
        <end position="256"/>
    </location>
</feature>
<evidence type="ECO:0000256" key="5">
    <source>
        <dbReference type="ARBA" id="ARBA00023136"/>
    </source>
</evidence>
<dbReference type="InterPro" id="IPR019402">
    <property type="entry name" value="CWH43_N"/>
</dbReference>
<dbReference type="FunCoup" id="A0A7M7KJS2">
    <property type="interactions" value="246"/>
</dbReference>
<keyword evidence="4 6" id="KW-1133">Transmembrane helix</keyword>
<evidence type="ECO:0000256" key="1">
    <source>
        <dbReference type="ARBA" id="ARBA00004127"/>
    </source>
</evidence>
<comment type="similarity">
    <text evidence="2">Belongs to the DRAM/TMEM150 family.</text>
</comment>
<dbReference type="InterPro" id="IPR050911">
    <property type="entry name" value="DRAM/TMEM150_Autophagy_Mod"/>
</dbReference>
<reference evidence="8" key="1">
    <citation type="submission" date="2021-01" db="UniProtKB">
        <authorList>
            <consortium name="EnsemblMetazoa"/>
        </authorList>
    </citation>
    <scope>IDENTIFICATION</scope>
</reference>
<feature type="transmembrane region" description="Helical" evidence="6">
    <location>
        <begin position="191"/>
        <end position="213"/>
    </location>
</feature>
<dbReference type="InParanoid" id="A0A7M7KJS2"/>
<comment type="subcellular location">
    <subcellularLocation>
        <location evidence="1">Endomembrane system</location>
        <topology evidence="1">Multi-pass membrane protein</topology>
    </subcellularLocation>
</comment>
<keyword evidence="5 6" id="KW-0472">Membrane</keyword>
<keyword evidence="9" id="KW-1185">Reference proteome</keyword>
<dbReference type="OrthoDB" id="191706at2759"/>
<dbReference type="PANTHER" id="PTHR21324:SF2">
    <property type="entry name" value="EG:22E5.9 PROTEIN"/>
    <property type="match status" value="1"/>
</dbReference>
<dbReference type="GeneID" id="111253198"/>
<evidence type="ECO:0000256" key="6">
    <source>
        <dbReference type="SAM" id="Phobius"/>
    </source>
</evidence>
<sequence length="290" mass="32942">MRERSGWIIIYSDSLTVRRNSACAFAPSLQDLEMPPWSPVTFFNLISPDLFPYLAGATFFATCFTSLPIAFAYGHVSDIVIITTGRKYSSLTAKCHHVTEGVSVHQRHRDISSRSKHFWSYAQHLCHPHWHYNMERLCNAAFGVQVVANFQETVIFKVHITGAMMAFGLATVYLWLTLFTSLHLRKFRAGCSVIATISLFLTSTSGIISFYYFKGTKMTHWRPEDGGYSWHVVSVFSEWILALTVNAFIVTLAKDIGKDDEQISLLNGRNDRETGQTDIQPDVLRERSVR</sequence>
<proteinExistence type="inferred from homology"/>
<dbReference type="AlphaFoldDB" id="A0A7M7KJS2"/>
<dbReference type="RefSeq" id="XP_022668010.1">
    <property type="nucleotide sequence ID" value="XM_022812275.1"/>
</dbReference>
<organism evidence="8 9">
    <name type="scientific">Varroa destructor</name>
    <name type="common">Honeybee mite</name>
    <dbReference type="NCBI Taxonomy" id="109461"/>
    <lineage>
        <taxon>Eukaryota</taxon>
        <taxon>Metazoa</taxon>
        <taxon>Ecdysozoa</taxon>
        <taxon>Arthropoda</taxon>
        <taxon>Chelicerata</taxon>
        <taxon>Arachnida</taxon>
        <taxon>Acari</taxon>
        <taxon>Parasitiformes</taxon>
        <taxon>Mesostigmata</taxon>
        <taxon>Gamasina</taxon>
        <taxon>Dermanyssoidea</taxon>
        <taxon>Varroidae</taxon>
        <taxon>Varroa</taxon>
    </lineage>
</organism>
<evidence type="ECO:0000256" key="2">
    <source>
        <dbReference type="ARBA" id="ARBA00006565"/>
    </source>
</evidence>
<dbReference type="Proteomes" id="UP000594260">
    <property type="component" value="Unplaced"/>
</dbReference>
<feature type="transmembrane region" description="Helical" evidence="6">
    <location>
        <begin position="233"/>
        <end position="253"/>
    </location>
</feature>
<dbReference type="EnsemblMetazoa" id="XM_022812275">
    <property type="protein sequence ID" value="XP_022668010"/>
    <property type="gene ID" value="LOC111253198"/>
</dbReference>
<dbReference type="Pfam" id="PF10277">
    <property type="entry name" value="Frag1"/>
    <property type="match status" value="1"/>
</dbReference>
<dbReference type="GO" id="GO:0012505">
    <property type="term" value="C:endomembrane system"/>
    <property type="evidence" value="ECO:0007669"/>
    <property type="project" value="UniProtKB-SubCell"/>
</dbReference>
<evidence type="ECO:0000256" key="3">
    <source>
        <dbReference type="ARBA" id="ARBA00022692"/>
    </source>
</evidence>
<dbReference type="KEGG" id="vde:111253198"/>
<evidence type="ECO:0000256" key="4">
    <source>
        <dbReference type="ARBA" id="ARBA00022989"/>
    </source>
</evidence>
<evidence type="ECO:0000313" key="9">
    <source>
        <dbReference type="Proteomes" id="UP000594260"/>
    </source>
</evidence>
<evidence type="ECO:0000259" key="7">
    <source>
        <dbReference type="Pfam" id="PF10277"/>
    </source>
</evidence>
<feature type="transmembrane region" description="Helical" evidence="6">
    <location>
        <begin position="158"/>
        <end position="179"/>
    </location>
</feature>
<dbReference type="PANTHER" id="PTHR21324">
    <property type="entry name" value="FASTING-INDUCIBLE INTEGRAL MEMBRANE PROTEIN TM6P1-RELATED"/>
    <property type="match status" value="1"/>
</dbReference>
<protein>
    <recommendedName>
        <fullName evidence="7">CWH43-like N-terminal domain-containing protein</fullName>
    </recommendedName>
</protein>
<name>A0A7M7KJS2_VARDE</name>
<accession>A0A7M7KJS2</accession>